<gene>
    <name evidence="2" type="ORF">GALL_220260</name>
</gene>
<feature type="transmembrane region" description="Helical" evidence="1">
    <location>
        <begin position="7"/>
        <end position="24"/>
    </location>
</feature>
<organism evidence="2">
    <name type="scientific">mine drainage metagenome</name>
    <dbReference type="NCBI Taxonomy" id="410659"/>
    <lineage>
        <taxon>unclassified sequences</taxon>
        <taxon>metagenomes</taxon>
        <taxon>ecological metagenomes</taxon>
    </lineage>
</organism>
<reference evidence="2" key="1">
    <citation type="submission" date="2016-10" db="EMBL/GenBank/DDBJ databases">
        <title>Sequence of Gallionella enrichment culture.</title>
        <authorList>
            <person name="Poehlein A."/>
            <person name="Muehling M."/>
            <person name="Daniel R."/>
        </authorList>
    </citation>
    <scope>NUCLEOTIDE SEQUENCE</scope>
</reference>
<dbReference type="AlphaFoldDB" id="A0A1J5RVA0"/>
<accession>A0A1J5RVA0</accession>
<keyword evidence="1" id="KW-1133">Transmembrane helix</keyword>
<comment type="caution">
    <text evidence="2">The sequence shown here is derived from an EMBL/GenBank/DDBJ whole genome shotgun (WGS) entry which is preliminary data.</text>
</comment>
<dbReference type="EMBL" id="MLJW01000156">
    <property type="protein sequence ID" value="OIQ96028.1"/>
    <property type="molecule type" value="Genomic_DNA"/>
</dbReference>
<feature type="transmembrane region" description="Helical" evidence="1">
    <location>
        <begin position="107"/>
        <end position="124"/>
    </location>
</feature>
<protein>
    <submittedName>
        <fullName evidence="2">Uncharacterized protein</fullName>
    </submittedName>
</protein>
<evidence type="ECO:0000256" key="1">
    <source>
        <dbReference type="SAM" id="Phobius"/>
    </source>
</evidence>
<evidence type="ECO:0000313" key="2">
    <source>
        <dbReference type="EMBL" id="OIQ96028.1"/>
    </source>
</evidence>
<keyword evidence="1" id="KW-0472">Membrane</keyword>
<keyword evidence="1" id="KW-0812">Transmembrane</keyword>
<feature type="transmembrane region" description="Helical" evidence="1">
    <location>
        <begin position="52"/>
        <end position="70"/>
    </location>
</feature>
<sequence>MKYSQTIGIAAALLVIGICFLPWVEVPSLHLVLNGINGKVNNELTFGEQWKAHSFFCVLMIVFFLIPTVWAKRSNIFFAMLHLGWSIKNYILFSMCRSGECPEIKPALYLLLVLAIIIQLMTLLPKLEIKEPVNN</sequence>
<proteinExistence type="predicted"/>
<name>A0A1J5RVA0_9ZZZZ</name>